<name>A0A1I6H8N8_9RHOB</name>
<evidence type="ECO:0000259" key="1">
    <source>
        <dbReference type="Pfam" id="PF14065"/>
    </source>
</evidence>
<evidence type="ECO:0000313" key="3">
    <source>
        <dbReference type="Proteomes" id="UP000199658"/>
    </source>
</evidence>
<dbReference type="STRING" id="670154.SAMN04488002_2664"/>
<reference evidence="3" key="1">
    <citation type="submission" date="2016-10" db="EMBL/GenBank/DDBJ databases">
        <authorList>
            <person name="Varghese N."/>
            <person name="Submissions S."/>
        </authorList>
    </citation>
    <scope>NUCLEOTIDE SEQUENCE [LARGE SCALE GENOMIC DNA]</scope>
    <source>
        <strain evidence="3">DSM 26921</strain>
    </source>
</reference>
<dbReference type="InterPro" id="IPR025351">
    <property type="entry name" value="Pvc16_N"/>
</dbReference>
<dbReference type="Pfam" id="PF14065">
    <property type="entry name" value="Pvc16_N"/>
    <property type="match status" value="1"/>
</dbReference>
<dbReference type="Proteomes" id="UP000199658">
    <property type="component" value="Unassembled WGS sequence"/>
</dbReference>
<feature type="domain" description="Pvc16 N-terminal" evidence="1">
    <location>
        <begin position="18"/>
        <end position="179"/>
    </location>
</feature>
<evidence type="ECO:0000313" key="2">
    <source>
        <dbReference type="EMBL" id="SFR50684.1"/>
    </source>
</evidence>
<keyword evidence="3" id="KW-1185">Reference proteome</keyword>
<dbReference type="RefSeq" id="WP_175500683.1">
    <property type="nucleotide sequence ID" value="NZ_FOYO01000001.1"/>
</dbReference>
<sequence>MAIDASSLSVAMQGFADHLAASFTQDVTVTVESPNAAAEQAKGSDKAVLNVFCYRISPSGIHPDLTLNEPAFVRAHVLLTAFSNATDAQVKDKDLRVLGHAVRVLQSQPVIPTILPGGVPAPEVSQYRLQAVLQATEMEEMNHIWSIQGNEISYRLSVAYELALIPLEPLTYLPPPTPVESVVLDLGPDAVPDTEIGPTPIAITAPNALSNWLPFSMIRDGNMLSSDASVPTGTAQVQLAIAGPKNEDVQITVAWVRSDGTPQIQAAQPATIAATALDLDTPTTSVVLTDAASGDVATLIIRPDGADMPAGNTVRVVIT</sequence>
<organism evidence="2 3">
    <name type="scientific">Litoreibacter janthinus</name>
    <dbReference type="NCBI Taxonomy" id="670154"/>
    <lineage>
        <taxon>Bacteria</taxon>
        <taxon>Pseudomonadati</taxon>
        <taxon>Pseudomonadota</taxon>
        <taxon>Alphaproteobacteria</taxon>
        <taxon>Rhodobacterales</taxon>
        <taxon>Roseobacteraceae</taxon>
        <taxon>Litoreibacter</taxon>
    </lineage>
</organism>
<accession>A0A1I6H8N8</accession>
<dbReference type="AlphaFoldDB" id="A0A1I6H8N8"/>
<proteinExistence type="predicted"/>
<gene>
    <name evidence="2" type="ORF">SAMN04488002_2664</name>
</gene>
<dbReference type="EMBL" id="FOYO01000001">
    <property type="protein sequence ID" value="SFR50684.1"/>
    <property type="molecule type" value="Genomic_DNA"/>
</dbReference>
<protein>
    <recommendedName>
        <fullName evidence="1">Pvc16 N-terminal domain-containing protein</fullName>
    </recommendedName>
</protein>